<gene>
    <name evidence="1" type="ORF">HER31_01640</name>
</gene>
<dbReference type="RefSeq" id="WP_168658973.1">
    <property type="nucleotide sequence ID" value="NZ_CP051180.1"/>
</dbReference>
<accession>A0A6H1UD30</accession>
<dbReference type="EMBL" id="CP051180">
    <property type="protein sequence ID" value="QIZ75712.1"/>
    <property type="molecule type" value="Genomic_DNA"/>
</dbReference>
<dbReference type="Proteomes" id="UP000501602">
    <property type="component" value="Chromosome"/>
</dbReference>
<protein>
    <submittedName>
        <fullName evidence="1">DUF469 family protein</fullName>
    </submittedName>
</protein>
<evidence type="ECO:0000313" key="2">
    <source>
        <dbReference type="Proteomes" id="UP000501602"/>
    </source>
</evidence>
<dbReference type="KEGG" id="fes:HER31_01640"/>
<sequence>MAIKQNAKRNLRIRKKLRTGEFQELGFDLFWTFNADATEAQIDQVVEQLIDEVIEPQQLGFSGSGHRAWEGMVCTRDIGKCTDAHRDSIVTFFKDKPVADVKVTELYDIWWG</sequence>
<proteinExistence type="predicted"/>
<reference evidence="1 2" key="1">
    <citation type="submission" date="2020-04" db="EMBL/GenBank/DDBJ databases">
        <title>Ferrimonas sp. S7 isolated from sea water.</title>
        <authorList>
            <person name="Bae S.S."/>
            <person name="Baek K."/>
        </authorList>
    </citation>
    <scope>NUCLEOTIDE SEQUENCE [LARGE SCALE GENOMIC DNA]</scope>
    <source>
        <strain evidence="1 2">S7</strain>
    </source>
</reference>
<dbReference type="PANTHER" id="PTHR38778:SF1">
    <property type="entry name" value="CYTOPLASMIC PROTEIN"/>
    <property type="match status" value="1"/>
</dbReference>
<dbReference type="InterPro" id="IPR007416">
    <property type="entry name" value="YggL_50S_bp"/>
</dbReference>
<dbReference type="NCBIfam" id="NF008685">
    <property type="entry name" value="PRK11702.1"/>
    <property type="match status" value="1"/>
</dbReference>
<keyword evidence="2" id="KW-1185">Reference proteome</keyword>
<dbReference type="Pfam" id="PF04320">
    <property type="entry name" value="YggL_50S_bp"/>
    <property type="match status" value="1"/>
</dbReference>
<dbReference type="AlphaFoldDB" id="A0A6H1UD30"/>
<name>A0A6H1UD30_9GAMM</name>
<dbReference type="GO" id="GO:0005829">
    <property type="term" value="C:cytosol"/>
    <property type="evidence" value="ECO:0007669"/>
    <property type="project" value="TreeGrafter"/>
</dbReference>
<evidence type="ECO:0000313" key="1">
    <source>
        <dbReference type="EMBL" id="QIZ75712.1"/>
    </source>
</evidence>
<dbReference type="PANTHER" id="PTHR38778">
    <property type="entry name" value="CYTOPLASMIC PROTEIN-RELATED"/>
    <property type="match status" value="1"/>
</dbReference>
<organism evidence="1 2">
    <name type="scientific">Ferrimonas lipolytica</name>
    <dbReference type="NCBI Taxonomy" id="2724191"/>
    <lineage>
        <taxon>Bacteria</taxon>
        <taxon>Pseudomonadati</taxon>
        <taxon>Pseudomonadota</taxon>
        <taxon>Gammaproteobacteria</taxon>
        <taxon>Alteromonadales</taxon>
        <taxon>Ferrimonadaceae</taxon>
        <taxon>Ferrimonas</taxon>
    </lineage>
</organism>